<evidence type="ECO:0000256" key="1">
    <source>
        <dbReference type="SAM" id="Phobius"/>
    </source>
</evidence>
<sequence>MIWDVMAYVLSAFTLANLWLAGNVHPWTWRVGLVGQALWFVFVIGTQQWGLMIGVVGIAVVMIRNEVKWRKNDASV</sequence>
<keyword evidence="1" id="KW-0812">Transmembrane</keyword>
<keyword evidence="1" id="KW-0472">Membrane</keyword>
<keyword evidence="1" id="KW-1133">Transmembrane helix</keyword>
<evidence type="ECO:0000313" key="2">
    <source>
        <dbReference type="EMBL" id="ARB06065.1"/>
    </source>
</evidence>
<dbReference type="Proteomes" id="UP000224401">
    <property type="component" value="Segment"/>
</dbReference>
<feature type="transmembrane region" description="Helical" evidence="1">
    <location>
        <begin position="37"/>
        <end position="63"/>
    </location>
</feature>
<proteinExistence type="predicted"/>
<evidence type="ECO:0000313" key="3">
    <source>
        <dbReference type="Proteomes" id="UP000224401"/>
    </source>
</evidence>
<feature type="transmembrane region" description="Helical" evidence="1">
    <location>
        <begin position="7"/>
        <end position="25"/>
    </location>
</feature>
<gene>
    <name evidence="2" type="ORF">vBDshSR5C_11</name>
</gene>
<reference evidence="2 3" key="1">
    <citation type="submission" date="2017-02" db="EMBL/GenBank/DDBJ databases">
        <title>A novel roseosiphophage isolated from the oligotrophic South China Sea.</title>
        <authorList>
            <person name="Yang Y."/>
            <person name="Cai L."/>
            <person name="Zhang R."/>
        </authorList>
    </citation>
    <scope>NUCLEOTIDE SEQUENCE [LARGE SCALE GENOMIC DNA]</scope>
</reference>
<keyword evidence="3" id="KW-1185">Reference proteome</keyword>
<protein>
    <submittedName>
        <fullName evidence="2">Uncharacterized protein</fullName>
    </submittedName>
</protein>
<organism evidence="2 3">
    <name type="scientific">Dinoroseobacter phage vB_DshS-R5C</name>
    <dbReference type="NCBI Taxonomy" id="1965368"/>
    <lineage>
        <taxon>Viruses</taxon>
        <taxon>Duplodnaviria</taxon>
        <taxon>Heunggongvirae</taxon>
        <taxon>Uroviricota</taxon>
        <taxon>Caudoviricetes</taxon>
        <taxon>Nanhaivirus</taxon>
        <taxon>Nanhaivirus D5C</taxon>
    </lineage>
</organism>
<name>A0A1V0DY34_9CAUD</name>
<dbReference type="EMBL" id="KY606587">
    <property type="protein sequence ID" value="ARB06065.1"/>
    <property type="molecule type" value="Genomic_DNA"/>
</dbReference>
<accession>A0A1V0DY34</accession>